<dbReference type="EMBL" id="JAANQT010000249">
    <property type="protein sequence ID" value="KAG1312774.1"/>
    <property type="molecule type" value="Genomic_DNA"/>
</dbReference>
<evidence type="ECO:0000256" key="4">
    <source>
        <dbReference type="ARBA" id="ARBA00023239"/>
    </source>
</evidence>
<dbReference type="OrthoDB" id="10261951at2759"/>
<accession>A0A9P6XFN8</accession>
<reference evidence="7" key="1">
    <citation type="journal article" date="2020" name="Microb. Genom.">
        <title>Genetic diversity of clinical and environmental Mucorales isolates obtained from an investigation of mucormycosis cases among solid organ transplant recipients.</title>
        <authorList>
            <person name="Nguyen M.H."/>
            <person name="Kaul D."/>
            <person name="Muto C."/>
            <person name="Cheng S.J."/>
            <person name="Richter R.A."/>
            <person name="Bruno V.M."/>
            <person name="Liu G."/>
            <person name="Beyhan S."/>
            <person name="Sundermann A.J."/>
            <person name="Mounaud S."/>
            <person name="Pasculle A.W."/>
            <person name="Nierman W.C."/>
            <person name="Driscoll E."/>
            <person name="Cumbie R."/>
            <person name="Clancy C.J."/>
            <person name="Dupont C.L."/>
        </authorList>
    </citation>
    <scope>NUCLEOTIDE SEQUENCE</scope>
    <source>
        <strain evidence="7">GL11</strain>
    </source>
</reference>
<dbReference type="Proteomes" id="UP000716291">
    <property type="component" value="Unassembled WGS sequence"/>
</dbReference>
<keyword evidence="3" id="KW-0663">Pyridoxal phosphate</keyword>
<dbReference type="GO" id="GO:0005829">
    <property type="term" value="C:cytosol"/>
    <property type="evidence" value="ECO:0007669"/>
    <property type="project" value="TreeGrafter"/>
</dbReference>
<evidence type="ECO:0000256" key="2">
    <source>
        <dbReference type="ARBA" id="ARBA00006966"/>
    </source>
</evidence>
<evidence type="ECO:0000313" key="8">
    <source>
        <dbReference type="Proteomes" id="UP000716291"/>
    </source>
</evidence>
<dbReference type="InterPro" id="IPR015421">
    <property type="entry name" value="PyrdxlP-dep_Trfase_major"/>
</dbReference>
<evidence type="ECO:0000259" key="6">
    <source>
        <dbReference type="Pfam" id="PF01212"/>
    </source>
</evidence>
<dbReference type="InterPro" id="IPR015424">
    <property type="entry name" value="PyrdxlP-dep_Trfase"/>
</dbReference>
<dbReference type="PIRSF" id="PIRSF017617">
    <property type="entry name" value="Thr_aldolase"/>
    <property type="match status" value="1"/>
</dbReference>
<dbReference type="Pfam" id="PF01212">
    <property type="entry name" value="Beta_elim_lyase"/>
    <property type="match status" value="1"/>
</dbReference>
<dbReference type="PANTHER" id="PTHR48097:SF9">
    <property type="entry name" value="L-THREONINE ALDOLASE"/>
    <property type="match status" value="1"/>
</dbReference>
<sequence length="384" mass="42250">MSPFVNSVNEKKPFIYDFVSDTATIPTEDMFDIMKLATCGDDVFQGDDDCRELENYVAHLLGHEAALFCTSGTMSNQLGLRCLLFQPPHSVLCDSRSHVYKLECGGIAYHSQANVIPVVAKGTFMTAQEVESHINKDTLCGAPTKVISLENTMNGTIMPLEEIRKIHDIARANDCKMHLDGARLWNASQETGIPLCEYGQYFDTVSICLSKGVGAPIGSILTGPKELIQRARHLRKLMGGGWRQAGLLARAARYCIQTVVPTMPQTHALTRKLGDHLKSLGIDLLLRPETNMLFIDMTNVGLTVNELAEGLKAKNIKIFTSSGSILRIVLHYQITLQAVEDFMQVASELVHAKKTSGFIPPQPKDTVVKTIEQTAEAAYPSVKT</sequence>
<protein>
    <recommendedName>
        <fullName evidence="6">Aromatic amino acid beta-eliminating lyase/threonine aldolase domain-containing protein</fullName>
    </recommendedName>
</protein>
<feature type="modified residue" description="N6-(pyridoxal phosphate)lysine" evidence="5">
    <location>
        <position position="211"/>
    </location>
</feature>
<evidence type="ECO:0000256" key="3">
    <source>
        <dbReference type="ARBA" id="ARBA00022898"/>
    </source>
</evidence>
<dbReference type="Gene3D" id="3.40.640.10">
    <property type="entry name" value="Type I PLP-dependent aspartate aminotransferase-like (Major domain)"/>
    <property type="match status" value="1"/>
</dbReference>
<name>A0A9P6XFN8_RHIOR</name>
<keyword evidence="8" id="KW-1185">Reference proteome</keyword>
<organism evidence="7 8">
    <name type="scientific">Rhizopus oryzae</name>
    <name type="common">Mucormycosis agent</name>
    <name type="synonym">Rhizopus arrhizus var. delemar</name>
    <dbReference type="NCBI Taxonomy" id="64495"/>
    <lineage>
        <taxon>Eukaryota</taxon>
        <taxon>Fungi</taxon>
        <taxon>Fungi incertae sedis</taxon>
        <taxon>Mucoromycota</taxon>
        <taxon>Mucoromycotina</taxon>
        <taxon>Mucoromycetes</taxon>
        <taxon>Mucorales</taxon>
        <taxon>Mucorineae</taxon>
        <taxon>Rhizopodaceae</taxon>
        <taxon>Rhizopus</taxon>
    </lineage>
</organism>
<comment type="cofactor">
    <cofactor evidence="1">
        <name>pyridoxal 5'-phosphate</name>
        <dbReference type="ChEBI" id="CHEBI:597326"/>
    </cofactor>
</comment>
<dbReference type="GO" id="GO:0006545">
    <property type="term" value="P:glycine biosynthetic process"/>
    <property type="evidence" value="ECO:0007669"/>
    <property type="project" value="TreeGrafter"/>
</dbReference>
<dbReference type="InterPro" id="IPR023603">
    <property type="entry name" value="Low_specificity_L-TA-like"/>
</dbReference>
<comment type="similarity">
    <text evidence="2">Belongs to the threonine aldolase family.</text>
</comment>
<dbReference type="GO" id="GO:0006567">
    <property type="term" value="P:L-threonine catabolic process"/>
    <property type="evidence" value="ECO:0007669"/>
    <property type="project" value="TreeGrafter"/>
</dbReference>
<proteinExistence type="inferred from homology"/>
<dbReference type="Gene3D" id="3.90.1150.10">
    <property type="entry name" value="Aspartate Aminotransferase, domain 1"/>
    <property type="match status" value="1"/>
</dbReference>
<dbReference type="InterPro" id="IPR015422">
    <property type="entry name" value="PyrdxlP-dep_Trfase_small"/>
</dbReference>
<dbReference type="PANTHER" id="PTHR48097">
    <property type="entry name" value="L-THREONINE ALDOLASE-RELATED"/>
    <property type="match status" value="1"/>
</dbReference>
<gene>
    <name evidence="7" type="ORF">G6F64_002770</name>
</gene>
<keyword evidence="4" id="KW-0456">Lyase</keyword>
<dbReference type="FunFam" id="3.40.640.10:FF:000030">
    <property type="entry name" value="Low-specificity L-threonine aldolase"/>
    <property type="match status" value="1"/>
</dbReference>
<dbReference type="GO" id="GO:0008732">
    <property type="term" value="F:L-allo-threonine aldolase activity"/>
    <property type="evidence" value="ECO:0007669"/>
    <property type="project" value="TreeGrafter"/>
</dbReference>
<dbReference type="InterPro" id="IPR001597">
    <property type="entry name" value="ArAA_b-elim_lyase/Thr_aldolase"/>
</dbReference>
<dbReference type="NCBIfam" id="NF041359">
    <property type="entry name" value="GntG_guanitoxin"/>
    <property type="match status" value="1"/>
</dbReference>
<dbReference type="SUPFAM" id="SSF53383">
    <property type="entry name" value="PLP-dependent transferases"/>
    <property type="match status" value="1"/>
</dbReference>
<evidence type="ECO:0000313" key="7">
    <source>
        <dbReference type="EMBL" id="KAG1312774.1"/>
    </source>
</evidence>
<evidence type="ECO:0000256" key="5">
    <source>
        <dbReference type="PIRSR" id="PIRSR017617-1"/>
    </source>
</evidence>
<evidence type="ECO:0000256" key="1">
    <source>
        <dbReference type="ARBA" id="ARBA00001933"/>
    </source>
</evidence>
<feature type="domain" description="Aromatic amino acid beta-eliminating lyase/threonine aldolase" evidence="6">
    <location>
        <begin position="17"/>
        <end position="298"/>
    </location>
</feature>
<comment type="caution">
    <text evidence="7">The sequence shown here is derived from an EMBL/GenBank/DDBJ whole genome shotgun (WGS) entry which is preliminary data.</text>
</comment>
<dbReference type="AlphaFoldDB" id="A0A9P6XFN8"/>